<dbReference type="RefSeq" id="WP_344083020.1">
    <property type="nucleotide sequence ID" value="NZ_BAAALS010000017.1"/>
</dbReference>
<gene>
    <name evidence="2" type="ORF">GCM10009681_35840</name>
</gene>
<dbReference type="Pfam" id="PF00501">
    <property type="entry name" value="AMP-binding"/>
    <property type="match status" value="1"/>
</dbReference>
<sequence length="458" mass="47970">MSQLVHPEARLVDAATGGFLVGPSLRAAVDTAAGAYAGAPPGLVLTLLPNRLDAVVGYLGALAADRPVALLDPAAPHVPDLVHRFAPAIVTGVSTSAPPGYRAARLGPLGPVWVRADARVDGPPPPPPHPDLALLLATSGSTGNPRLVRLSRTAVLANAHAIAAALGIRGGDVAATSLPLHYTYGLSVLHSHLVNGATVVVTDATVMQREFWRDAARFGVTSLAAVPYQYEMLRRLHFNPEDHPRLRTLTQAGGRLRNELVADFHGRMAAVGGRLFVMYGQTEATARMTVLPSGALPDKLGSVGLAVPGGSVSIAGDGEILFHGPNVMMGYADTARDLARGDDLGGWLATGDLGHLDGDGFLYVDGRKRRIAKIFGVRVNLDDVERMLTGHGALAAVGGDDRVRLWIEGADEPARDALRAEAARRLGTHSSGIEVRAVDRLPLLANGKVDYRALDGVA</sequence>
<reference evidence="3" key="1">
    <citation type="journal article" date="2019" name="Int. J. Syst. Evol. Microbiol.">
        <title>The Global Catalogue of Microorganisms (GCM) 10K type strain sequencing project: providing services to taxonomists for standard genome sequencing and annotation.</title>
        <authorList>
            <consortium name="The Broad Institute Genomics Platform"/>
            <consortium name="The Broad Institute Genome Sequencing Center for Infectious Disease"/>
            <person name="Wu L."/>
            <person name="Ma J."/>
        </authorList>
    </citation>
    <scope>NUCLEOTIDE SEQUENCE [LARGE SCALE GENOMIC DNA]</scope>
    <source>
        <strain evidence="3">JCM 13249</strain>
    </source>
</reference>
<dbReference type="PROSITE" id="PS00455">
    <property type="entry name" value="AMP_BINDING"/>
    <property type="match status" value="1"/>
</dbReference>
<dbReference type="EMBL" id="BAAALS010000017">
    <property type="protein sequence ID" value="GAA1761523.1"/>
    <property type="molecule type" value="Genomic_DNA"/>
</dbReference>
<proteinExistence type="predicted"/>
<evidence type="ECO:0000313" key="3">
    <source>
        <dbReference type="Proteomes" id="UP001500655"/>
    </source>
</evidence>
<evidence type="ECO:0000259" key="1">
    <source>
        <dbReference type="Pfam" id="PF00501"/>
    </source>
</evidence>
<protein>
    <submittedName>
        <fullName evidence="2">AMP-binding protein</fullName>
    </submittedName>
</protein>
<dbReference type="PANTHER" id="PTHR43767">
    <property type="entry name" value="LONG-CHAIN-FATTY-ACID--COA LIGASE"/>
    <property type="match status" value="1"/>
</dbReference>
<dbReference type="InterPro" id="IPR020845">
    <property type="entry name" value="AMP-binding_CS"/>
</dbReference>
<accession>A0ABP4WVK9</accession>
<dbReference type="Gene3D" id="3.40.50.12780">
    <property type="entry name" value="N-terminal domain of ligase-like"/>
    <property type="match status" value="1"/>
</dbReference>
<dbReference type="Proteomes" id="UP001500655">
    <property type="component" value="Unassembled WGS sequence"/>
</dbReference>
<comment type="caution">
    <text evidence="2">The sequence shown here is derived from an EMBL/GenBank/DDBJ whole genome shotgun (WGS) entry which is preliminary data.</text>
</comment>
<dbReference type="InterPro" id="IPR045851">
    <property type="entry name" value="AMP-bd_C_sf"/>
</dbReference>
<feature type="domain" description="AMP-dependent synthetase/ligase" evidence="1">
    <location>
        <begin position="43"/>
        <end position="331"/>
    </location>
</feature>
<dbReference type="InterPro" id="IPR042099">
    <property type="entry name" value="ANL_N_sf"/>
</dbReference>
<dbReference type="Gene3D" id="3.30.300.30">
    <property type="match status" value="1"/>
</dbReference>
<dbReference type="PANTHER" id="PTHR43767:SF1">
    <property type="entry name" value="NONRIBOSOMAL PEPTIDE SYNTHASE PES1 (EUROFUNG)-RELATED"/>
    <property type="match status" value="1"/>
</dbReference>
<evidence type="ECO:0000313" key="2">
    <source>
        <dbReference type="EMBL" id="GAA1761523.1"/>
    </source>
</evidence>
<dbReference type="InterPro" id="IPR050237">
    <property type="entry name" value="ATP-dep_AMP-bd_enzyme"/>
</dbReference>
<dbReference type="InterPro" id="IPR000873">
    <property type="entry name" value="AMP-dep_synth/lig_dom"/>
</dbReference>
<name>A0ABP4WVK9_9ACTN</name>
<keyword evidence="3" id="KW-1185">Reference proteome</keyword>
<dbReference type="SUPFAM" id="SSF56801">
    <property type="entry name" value="Acetyl-CoA synthetase-like"/>
    <property type="match status" value="1"/>
</dbReference>
<organism evidence="2 3">
    <name type="scientific">Luedemannella helvata</name>
    <dbReference type="NCBI Taxonomy" id="349315"/>
    <lineage>
        <taxon>Bacteria</taxon>
        <taxon>Bacillati</taxon>
        <taxon>Actinomycetota</taxon>
        <taxon>Actinomycetes</taxon>
        <taxon>Micromonosporales</taxon>
        <taxon>Micromonosporaceae</taxon>
        <taxon>Luedemannella</taxon>
    </lineage>
</organism>